<reference evidence="4" key="1">
    <citation type="journal article" date="2023" name="IScience">
        <title>Live-bearing cockroach genome reveals convergent evolutionary mechanisms linked to viviparity in insects and beyond.</title>
        <authorList>
            <person name="Fouks B."/>
            <person name="Harrison M.C."/>
            <person name="Mikhailova A.A."/>
            <person name="Marchal E."/>
            <person name="English S."/>
            <person name="Carruthers M."/>
            <person name="Jennings E.C."/>
            <person name="Chiamaka E.L."/>
            <person name="Frigard R.A."/>
            <person name="Pippel M."/>
            <person name="Attardo G.M."/>
            <person name="Benoit J.B."/>
            <person name="Bornberg-Bauer E."/>
            <person name="Tobe S.S."/>
        </authorList>
    </citation>
    <scope>NUCLEOTIDE SEQUENCE</scope>
    <source>
        <strain evidence="4">Stay&amp;Tobe</strain>
    </source>
</reference>
<evidence type="ECO:0000256" key="2">
    <source>
        <dbReference type="SAM" id="MobiDB-lite"/>
    </source>
</evidence>
<keyword evidence="5" id="KW-1185">Reference proteome</keyword>
<keyword evidence="1" id="KW-0175">Coiled coil</keyword>
<evidence type="ECO:0000313" key="5">
    <source>
        <dbReference type="Proteomes" id="UP001233999"/>
    </source>
</evidence>
<evidence type="ECO:0000256" key="3">
    <source>
        <dbReference type="SAM" id="SignalP"/>
    </source>
</evidence>
<gene>
    <name evidence="4" type="ORF">L9F63_005015</name>
</gene>
<proteinExistence type="predicted"/>
<sequence>MTVNARVWILSLTLASVAIPDVTTAYPVFGTKRYGRSTTLPHRVSTWGIPAPIPLQTYQQPQPHYGLAPAYYAADPIINYPYTQDYPDGDYYYAQEPITYPYYPATSGTTNGNLKYSVYQSVVPYYYGDGHQRMGYGYYGYDEANDPVDDLQEEIQQEEEREEREEALPIGQETWFEGGSASQRQGDSMTDVNAAFLQNLIMSQLYNDANSGHVLRRPQYSPNTYSVVDDTRDNWGYENGKMRAQNYGDYYKNSEEDLDDEEVRELKSLVKKNRSGDYNDHSTSYTGRNNWLPSKQDDQAWYAPSTLMDNTHRPEYYEPVWFPTESGPWYENSWGSGMSYKRNSDSSSHEPFYQSIKSYNKKQESSEYGPWIPKGTINFTDRKGVVTNTKQAGKQGSSLKKTKVSSSTVTTQPHLPLTTATASTTVMSPEATTTAAPDFDSRRGQKEVALLRPPSPVRHPFTAQAITRSRAATGTRHSSSVYDTIKQLLSMEQGLRKEAVEEMDHPQPQKRFVSNEETLVEELSGLKKLAA</sequence>
<organism evidence="4 5">
    <name type="scientific">Diploptera punctata</name>
    <name type="common">Pacific beetle cockroach</name>
    <dbReference type="NCBI Taxonomy" id="6984"/>
    <lineage>
        <taxon>Eukaryota</taxon>
        <taxon>Metazoa</taxon>
        <taxon>Ecdysozoa</taxon>
        <taxon>Arthropoda</taxon>
        <taxon>Hexapoda</taxon>
        <taxon>Insecta</taxon>
        <taxon>Pterygota</taxon>
        <taxon>Neoptera</taxon>
        <taxon>Polyneoptera</taxon>
        <taxon>Dictyoptera</taxon>
        <taxon>Blattodea</taxon>
        <taxon>Blaberoidea</taxon>
        <taxon>Blaberidae</taxon>
        <taxon>Diplopterinae</taxon>
        <taxon>Diploptera</taxon>
    </lineage>
</organism>
<name>A0AAD8E6U3_DIPPU</name>
<dbReference type="AlphaFoldDB" id="A0AAD8E6U3"/>
<reference evidence="4" key="2">
    <citation type="submission" date="2023-05" db="EMBL/GenBank/DDBJ databases">
        <authorList>
            <person name="Fouks B."/>
        </authorList>
    </citation>
    <scope>NUCLEOTIDE SEQUENCE</scope>
    <source>
        <strain evidence="4">Stay&amp;Tobe</strain>
        <tissue evidence="4">Testes</tissue>
    </source>
</reference>
<keyword evidence="3" id="KW-0732">Signal</keyword>
<accession>A0AAD8E6U3</accession>
<dbReference type="Proteomes" id="UP001233999">
    <property type="component" value="Unassembled WGS sequence"/>
</dbReference>
<dbReference type="EMBL" id="JASPKZ010008862">
    <property type="protein sequence ID" value="KAJ9578757.1"/>
    <property type="molecule type" value="Genomic_DNA"/>
</dbReference>
<protein>
    <submittedName>
        <fullName evidence="4">Uncharacterized protein</fullName>
    </submittedName>
</protein>
<feature type="chain" id="PRO_5042096876" evidence="3">
    <location>
        <begin position="26"/>
        <end position="531"/>
    </location>
</feature>
<feature type="coiled-coil region" evidence="1">
    <location>
        <begin position="141"/>
        <end position="168"/>
    </location>
</feature>
<feature type="signal peptide" evidence="3">
    <location>
        <begin position="1"/>
        <end position="25"/>
    </location>
</feature>
<feature type="region of interest" description="Disordered" evidence="2">
    <location>
        <begin position="389"/>
        <end position="412"/>
    </location>
</feature>
<evidence type="ECO:0000313" key="4">
    <source>
        <dbReference type="EMBL" id="KAJ9578757.1"/>
    </source>
</evidence>
<evidence type="ECO:0000256" key="1">
    <source>
        <dbReference type="SAM" id="Coils"/>
    </source>
</evidence>
<comment type="caution">
    <text evidence="4">The sequence shown here is derived from an EMBL/GenBank/DDBJ whole genome shotgun (WGS) entry which is preliminary data.</text>
</comment>